<keyword evidence="3" id="KW-1185">Reference proteome</keyword>
<name>A0A0L6CMA2_9MICO</name>
<dbReference type="AlphaFoldDB" id="A0A0L6CMA2"/>
<sequence>MDARTQELSDAHDVLAEFYAERLAGALEQMPVEQAVLGLFARLVRESGLGVEVADIGCGTGRLAPFLTAHGLSPRGLDLSPEMITVARRDQPGFTFEQGDVRALPYADASLGGALGWYSLMYLTPDDRAVAFGELARVVKPGGHLAMAYKMGDDSQRRGGRTVNLGVEFDIWWHSADEVAGRLDAAGFEVEFAGRVPQSEEWPQPQGYAVARRR</sequence>
<gene>
    <name evidence="2" type="ORF">VV01_18325</name>
</gene>
<evidence type="ECO:0000313" key="3">
    <source>
        <dbReference type="Proteomes" id="UP000037397"/>
    </source>
</evidence>
<dbReference type="InterPro" id="IPR050508">
    <property type="entry name" value="Methyltransf_Superfamily"/>
</dbReference>
<dbReference type="STRING" id="1631356.VV01_18325"/>
<dbReference type="Gene3D" id="3.40.50.150">
    <property type="entry name" value="Vaccinia Virus protein VP39"/>
    <property type="match status" value="1"/>
</dbReference>
<comment type="caution">
    <text evidence="2">The sequence shown here is derived from an EMBL/GenBank/DDBJ whole genome shotgun (WGS) entry which is preliminary data.</text>
</comment>
<dbReference type="Pfam" id="PF13649">
    <property type="entry name" value="Methyltransf_25"/>
    <property type="match status" value="1"/>
</dbReference>
<dbReference type="SUPFAM" id="SSF53335">
    <property type="entry name" value="S-adenosyl-L-methionine-dependent methyltransferases"/>
    <property type="match status" value="1"/>
</dbReference>
<dbReference type="GO" id="GO:0032259">
    <property type="term" value="P:methylation"/>
    <property type="evidence" value="ECO:0007669"/>
    <property type="project" value="UniProtKB-KW"/>
</dbReference>
<reference evidence="3" key="1">
    <citation type="submission" date="2015-03" db="EMBL/GenBank/DDBJ databases">
        <title>Luteipulveratus halotolerans sp. nov., a novel actinobacterium (Dermacoccaceae) from Sarawak, Malaysia.</title>
        <authorList>
            <person name="Juboi H."/>
            <person name="Basik A."/>
            <person name="Shamsul S.S."/>
            <person name="Arnold P."/>
            <person name="Schmitt E.K."/>
            <person name="Sanglier J.-J."/>
            <person name="Yeo T."/>
        </authorList>
    </citation>
    <scope>NUCLEOTIDE SEQUENCE [LARGE SCALE GENOMIC DNA]</scope>
    <source>
        <strain evidence="3">C296001</strain>
    </source>
</reference>
<feature type="domain" description="Methyltransferase" evidence="1">
    <location>
        <begin position="53"/>
        <end position="143"/>
    </location>
</feature>
<dbReference type="RefSeq" id="WP_050671145.1">
    <property type="nucleotide sequence ID" value="NZ_LAIR01000002.1"/>
</dbReference>
<organism evidence="2 3">
    <name type="scientific">Luteipulveratus halotolerans</name>
    <dbReference type="NCBI Taxonomy" id="1631356"/>
    <lineage>
        <taxon>Bacteria</taxon>
        <taxon>Bacillati</taxon>
        <taxon>Actinomycetota</taxon>
        <taxon>Actinomycetes</taxon>
        <taxon>Micrococcales</taxon>
        <taxon>Dermacoccaceae</taxon>
        <taxon>Luteipulveratus</taxon>
    </lineage>
</organism>
<dbReference type="EMBL" id="LAIR01000002">
    <property type="protein sequence ID" value="KNX38658.1"/>
    <property type="molecule type" value="Genomic_DNA"/>
</dbReference>
<proteinExistence type="predicted"/>
<dbReference type="OrthoDB" id="9805171at2"/>
<dbReference type="PANTHER" id="PTHR42912">
    <property type="entry name" value="METHYLTRANSFERASE"/>
    <property type="match status" value="1"/>
</dbReference>
<evidence type="ECO:0000313" key="2">
    <source>
        <dbReference type="EMBL" id="KNX38658.1"/>
    </source>
</evidence>
<evidence type="ECO:0000259" key="1">
    <source>
        <dbReference type="Pfam" id="PF13649"/>
    </source>
</evidence>
<dbReference type="Proteomes" id="UP000037397">
    <property type="component" value="Unassembled WGS sequence"/>
</dbReference>
<dbReference type="GO" id="GO:0008168">
    <property type="term" value="F:methyltransferase activity"/>
    <property type="evidence" value="ECO:0007669"/>
    <property type="project" value="UniProtKB-KW"/>
</dbReference>
<dbReference type="InterPro" id="IPR041698">
    <property type="entry name" value="Methyltransf_25"/>
</dbReference>
<dbReference type="InterPro" id="IPR029063">
    <property type="entry name" value="SAM-dependent_MTases_sf"/>
</dbReference>
<keyword evidence="2" id="KW-0489">Methyltransferase</keyword>
<dbReference type="CDD" id="cd02440">
    <property type="entry name" value="AdoMet_MTases"/>
    <property type="match status" value="1"/>
</dbReference>
<protein>
    <submittedName>
        <fullName evidence="2">Methyltransferase type 11</fullName>
    </submittedName>
</protein>
<accession>A0A0L6CMA2</accession>
<keyword evidence="2" id="KW-0808">Transferase</keyword>